<dbReference type="EMBL" id="MLJW01003136">
    <property type="protein sequence ID" value="OIQ72771.1"/>
    <property type="molecule type" value="Genomic_DNA"/>
</dbReference>
<protein>
    <recommendedName>
        <fullName evidence="1">DSP-PTPase phosphatase fused to NAD+ Kinase domain-containing protein</fullName>
    </recommendedName>
</protein>
<dbReference type="Gene3D" id="3.90.190.10">
    <property type="entry name" value="Protein tyrosine phosphatase superfamily"/>
    <property type="match status" value="1"/>
</dbReference>
<reference evidence="2" key="1">
    <citation type="submission" date="2016-10" db="EMBL/GenBank/DDBJ databases">
        <title>Sequence of Gallionella enrichment culture.</title>
        <authorList>
            <person name="Poehlein A."/>
            <person name="Muehling M."/>
            <person name="Daniel R."/>
        </authorList>
    </citation>
    <scope>NUCLEOTIDE SEQUENCE</scope>
</reference>
<organism evidence="2">
    <name type="scientific">mine drainage metagenome</name>
    <dbReference type="NCBI Taxonomy" id="410659"/>
    <lineage>
        <taxon>unclassified sequences</taxon>
        <taxon>metagenomes</taxon>
        <taxon>ecological metagenomes</taxon>
    </lineage>
</organism>
<gene>
    <name evidence="2" type="ORF">GALL_456000</name>
</gene>
<evidence type="ECO:0000259" key="1">
    <source>
        <dbReference type="Pfam" id="PF22741"/>
    </source>
</evidence>
<proteinExistence type="predicted"/>
<name>A0A1J5Q5N3_9ZZZZ</name>
<accession>A0A1J5Q5N3</accession>
<dbReference type="AlphaFoldDB" id="A0A1J5Q5N3"/>
<dbReference type="InterPro" id="IPR055214">
    <property type="entry name" value="PTP-NADK"/>
</dbReference>
<dbReference type="GO" id="GO:0016791">
    <property type="term" value="F:phosphatase activity"/>
    <property type="evidence" value="ECO:0007669"/>
    <property type="project" value="UniProtKB-ARBA"/>
</dbReference>
<comment type="caution">
    <text evidence="2">The sequence shown here is derived from an EMBL/GenBank/DDBJ whole genome shotgun (WGS) entry which is preliminary data.</text>
</comment>
<dbReference type="InterPro" id="IPR029021">
    <property type="entry name" value="Prot-tyrosine_phosphatase-like"/>
</dbReference>
<evidence type="ECO:0000313" key="2">
    <source>
        <dbReference type="EMBL" id="OIQ72771.1"/>
    </source>
</evidence>
<dbReference type="Pfam" id="PF22741">
    <property type="entry name" value="PTP-NADK"/>
    <property type="match status" value="1"/>
</dbReference>
<sequence>MFKTLHRRVKDLERRLNIPTGRDLSDPEDRRRATWHFHLMDHAFLRVLWTNFYPVTDGVYRSNQPSPQRLHRYAKLGIKTVLNLRGNTPLSYYLFEKEACAKLGMELIDIKFAARSLPTPESLIALEQVFRTIPKPFVMHCKSGADRAGFASALYLMMIEGRPVDEAARQLHWRFIHLKSTDTGVLDHFLRFYAREHARSGIALMDWVRNGYDRDEVTRSFRDWQAGKWSAQP</sequence>
<dbReference type="SUPFAM" id="SSF52799">
    <property type="entry name" value="(Phosphotyrosine protein) phosphatases II"/>
    <property type="match status" value="1"/>
</dbReference>
<feature type="domain" description="DSP-PTPase phosphatase fused to NAD+ Kinase" evidence="1">
    <location>
        <begin position="59"/>
        <end position="170"/>
    </location>
</feature>